<dbReference type="GO" id="GO:0007162">
    <property type="term" value="P:negative regulation of cell adhesion"/>
    <property type="evidence" value="ECO:0007669"/>
    <property type="project" value="TreeGrafter"/>
</dbReference>
<dbReference type="PANTHER" id="PTHR22625:SF44">
    <property type="entry name" value="PLEXIN-B"/>
    <property type="match status" value="1"/>
</dbReference>
<sequence>MDKRKKIDESIPRSIPEVYLTRLLTSKGTVQKYIEEFLESVMFLEETSYPPVIKYLFDLLEDEATRNGVGIYLFSCIPFSFIIFLQVNDHNLVQQWKSNLYVLRVWVHLVKNPRILLDVDESISQDGNLSVIAQTLMDCFSFSEPSLGAHSPSSRLLFAKEVTRLRPLSTDLFRRIRRHPKITEETFVDELNAIANDLVGCSGSTIALSELLTWVRGNGIRFVEVLSQDNDSIDQRLPQRLSQVINLCLEPDHIYSTIPEYSH</sequence>
<evidence type="ECO:0000256" key="1">
    <source>
        <dbReference type="SAM" id="Phobius"/>
    </source>
</evidence>
<dbReference type="WBParaSite" id="Hba_06317">
    <property type="protein sequence ID" value="Hba_06317"/>
    <property type="gene ID" value="Hba_06317"/>
</dbReference>
<evidence type="ECO:0000313" key="4">
    <source>
        <dbReference type="WBParaSite" id="Hba_06317"/>
    </source>
</evidence>
<dbReference type="GO" id="GO:0005886">
    <property type="term" value="C:plasma membrane"/>
    <property type="evidence" value="ECO:0007669"/>
    <property type="project" value="TreeGrafter"/>
</dbReference>
<accession>A0A1I7WMK6</accession>
<dbReference type="Pfam" id="PF08337">
    <property type="entry name" value="Plexin_cytopl"/>
    <property type="match status" value="2"/>
</dbReference>
<dbReference type="GO" id="GO:0097374">
    <property type="term" value="P:sensory neuron axon guidance"/>
    <property type="evidence" value="ECO:0007669"/>
    <property type="project" value="TreeGrafter"/>
</dbReference>
<dbReference type="AlphaFoldDB" id="A0A1I7WMK6"/>
<dbReference type="GO" id="GO:0017154">
    <property type="term" value="F:semaphorin receptor activity"/>
    <property type="evidence" value="ECO:0007669"/>
    <property type="project" value="InterPro"/>
</dbReference>
<keyword evidence="1" id="KW-1133">Transmembrane helix</keyword>
<evidence type="ECO:0000259" key="2">
    <source>
        <dbReference type="Pfam" id="PF08337"/>
    </source>
</evidence>
<feature type="transmembrane region" description="Helical" evidence="1">
    <location>
        <begin position="69"/>
        <end position="87"/>
    </location>
</feature>
<dbReference type="Proteomes" id="UP000095283">
    <property type="component" value="Unplaced"/>
</dbReference>
<protein>
    <submittedName>
        <fullName evidence="4">Plexin_cytopl domain-containing protein</fullName>
    </submittedName>
</protein>
<dbReference type="GO" id="GO:0008045">
    <property type="term" value="P:motor neuron axon guidance"/>
    <property type="evidence" value="ECO:0007669"/>
    <property type="project" value="TreeGrafter"/>
</dbReference>
<dbReference type="InterPro" id="IPR013548">
    <property type="entry name" value="Plexin_cytoplasmic_RasGAP_dom"/>
</dbReference>
<dbReference type="GO" id="GO:0030334">
    <property type="term" value="P:regulation of cell migration"/>
    <property type="evidence" value="ECO:0007669"/>
    <property type="project" value="TreeGrafter"/>
</dbReference>
<dbReference type="Gene3D" id="1.10.506.10">
    <property type="entry name" value="GTPase Activation - p120gap, domain 1"/>
    <property type="match status" value="1"/>
</dbReference>
<organism evidence="3 4">
    <name type="scientific">Heterorhabditis bacteriophora</name>
    <name type="common">Entomopathogenic nematode worm</name>
    <dbReference type="NCBI Taxonomy" id="37862"/>
    <lineage>
        <taxon>Eukaryota</taxon>
        <taxon>Metazoa</taxon>
        <taxon>Ecdysozoa</taxon>
        <taxon>Nematoda</taxon>
        <taxon>Chromadorea</taxon>
        <taxon>Rhabditida</taxon>
        <taxon>Rhabditina</taxon>
        <taxon>Rhabditomorpha</taxon>
        <taxon>Strongyloidea</taxon>
        <taxon>Heterorhabditidae</taxon>
        <taxon>Heterorhabditis</taxon>
    </lineage>
</organism>
<keyword evidence="3" id="KW-1185">Reference proteome</keyword>
<evidence type="ECO:0000313" key="3">
    <source>
        <dbReference type="Proteomes" id="UP000095283"/>
    </source>
</evidence>
<dbReference type="InterPro" id="IPR031148">
    <property type="entry name" value="Plexin"/>
</dbReference>
<name>A0A1I7WMK6_HETBA</name>
<dbReference type="GO" id="GO:0008360">
    <property type="term" value="P:regulation of cell shape"/>
    <property type="evidence" value="ECO:0007669"/>
    <property type="project" value="TreeGrafter"/>
</dbReference>
<proteinExistence type="predicted"/>
<feature type="domain" description="Plexin cytoplasmic RasGAP" evidence="2">
    <location>
        <begin position="5"/>
        <end position="69"/>
    </location>
</feature>
<dbReference type="GO" id="GO:0050772">
    <property type="term" value="P:positive regulation of axonogenesis"/>
    <property type="evidence" value="ECO:0007669"/>
    <property type="project" value="TreeGrafter"/>
</dbReference>
<keyword evidence="1" id="KW-0472">Membrane</keyword>
<keyword evidence="1" id="KW-0812">Transmembrane</keyword>
<dbReference type="SUPFAM" id="SSF48350">
    <property type="entry name" value="GTPase activation domain, GAP"/>
    <property type="match status" value="1"/>
</dbReference>
<dbReference type="GO" id="GO:0002116">
    <property type="term" value="C:semaphorin receptor complex"/>
    <property type="evidence" value="ECO:0007669"/>
    <property type="project" value="TreeGrafter"/>
</dbReference>
<dbReference type="PANTHER" id="PTHR22625">
    <property type="entry name" value="PLEXIN"/>
    <property type="match status" value="1"/>
</dbReference>
<dbReference type="InterPro" id="IPR008936">
    <property type="entry name" value="Rho_GTPase_activation_prot"/>
</dbReference>
<reference evidence="4" key="1">
    <citation type="submission" date="2016-11" db="UniProtKB">
        <authorList>
            <consortium name="WormBaseParasite"/>
        </authorList>
    </citation>
    <scope>IDENTIFICATION</scope>
</reference>
<feature type="domain" description="Plexin cytoplasmic RasGAP" evidence="2">
    <location>
        <begin position="86"/>
        <end position="217"/>
    </location>
</feature>